<evidence type="ECO:0000313" key="1">
    <source>
        <dbReference type="EMBL" id="ODM93997.1"/>
    </source>
</evidence>
<reference evidence="1 2" key="1">
    <citation type="journal article" date="2016" name="Genome Biol. Evol.">
        <title>Gene Family Evolution Reflects Adaptation to Soil Environmental Stressors in the Genome of the Collembolan Orchesella cincta.</title>
        <authorList>
            <person name="Faddeeva-Vakhrusheva A."/>
            <person name="Derks M.F."/>
            <person name="Anvar S.Y."/>
            <person name="Agamennone V."/>
            <person name="Suring W."/>
            <person name="Smit S."/>
            <person name="van Straalen N.M."/>
            <person name="Roelofs D."/>
        </authorList>
    </citation>
    <scope>NUCLEOTIDE SEQUENCE [LARGE SCALE GENOMIC DNA]</scope>
    <source>
        <tissue evidence="1">Mixed pool</tissue>
    </source>
</reference>
<proteinExistence type="predicted"/>
<accession>A0A1D2MLV9</accession>
<dbReference type="EMBL" id="LJIJ01000874">
    <property type="protein sequence ID" value="ODM93997.1"/>
    <property type="molecule type" value="Genomic_DNA"/>
</dbReference>
<protein>
    <submittedName>
        <fullName evidence="1">Uncharacterized protein</fullName>
    </submittedName>
</protein>
<feature type="non-terminal residue" evidence="1">
    <location>
        <position position="1"/>
    </location>
</feature>
<gene>
    <name evidence="1" type="ORF">Ocin01_12691</name>
</gene>
<name>A0A1D2MLV9_ORCCI</name>
<feature type="non-terminal residue" evidence="1">
    <location>
        <position position="118"/>
    </location>
</feature>
<dbReference type="Proteomes" id="UP000094527">
    <property type="component" value="Unassembled WGS sequence"/>
</dbReference>
<sequence length="118" mass="13326">VPAPPAGQCRSTAFLRSPSFLRSHHFRVPIISDRSGNMAYFLCYCRNSLRVHIIIIIPRHRIILLAPIGASSPGPKTPRIFRLPFPWIFIAELADSSPSQITPLPFKTDECCHLQNTY</sequence>
<evidence type="ECO:0000313" key="2">
    <source>
        <dbReference type="Proteomes" id="UP000094527"/>
    </source>
</evidence>
<organism evidence="1 2">
    <name type="scientific">Orchesella cincta</name>
    <name type="common">Springtail</name>
    <name type="synonym">Podura cincta</name>
    <dbReference type="NCBI Taxonomy" id="48709"/>
    <lineage>
        <taxon>Eukaryota</taxon>
        <taxon>Metazoa</taxon>
        <taxon>Ecdysozoa</taxon>
        <taxon>Arthropoda</taxon>
        <taxon>Hexapoda</taxon>
        <taxon>Collembola</taxon>
        <taxon>Entomobryomorpha</taxon>
        <taxon>Entomobryoidea</taxon>
        <taxon>Orchesellidae</taxon>
        <taxon>Orchesellinae</taxon>
        <taxon>Orchesella</taxon>
    </lineage>
</organism>
<comment type="caution">
    <text evidence="1">The sequence shown here is derived from an EMBL/GenBank/DDBJ whole genome shotgun (WGS) entry which is preliminary data.</text>
</comment>
<dbReference type="AlphaFoldDB" id="A0A1D2MLV9"/>
<keyword evidence="2" id="KW-1185">Reference proteome</keyword>